<reference key="1">
    <citation type="submission" date="2007-01" db="EMBL/GenBank/DDBJ databases">
        <title>The Genome Sequence of Puccinia graminis f. sp. tritici Strain CRL 75-36-700-3.</title>
        <authorList>
            <consortium name="The Broad Institute Genome Sequencing Platform"/>
            <person name="Birren B."/>
            <person name="Lander E."/>
            <person name="Galagan J."/>
            <person name="Nusbaum C."/>
            <person name="Devon K."/>
            <person name="Cuomo C."/>
            <person name="Jaffe D."/>
            <person name="Butler J."/>
            <person name="Alvarez P."/>
            <person name="Gnerre S."/>
            <person name="Grabherr M."/>
            <person name="Mauceli E."/>
            <person name="Brockman W."/>
            <person name="Young S."/>
            <person name="LaButti K."/>
            <person name="Sykes S."/>
            <person name="DeCaprio D."/>
            <person name="Crawford M."/>
            <person name="Koehrsen M."/>
            <person name="Engels R."/>
            <person name="Montgomery P."/>
            <person name="Pearson M."/>
            <person name="Howarth C."/>
            <person name="Larson L."/>
            <person name="White J."/>
            <person name="Zeng Q."/>
            <person name="Kodira C."/>
            <person name="Yandava C."/>
            <person name="Alvarado L."/>
            <person name="O'Leary S."/>
            <person name="Szabo L."/>
            <person name="Dean R."/>
            <person name="Schein J."/>
        </authorList>
    </citation>
    <scope>NUCLEOTIDE SEQUENCE</scope>
    <source>
        <strain>CRL 75-36-700-3</strain>
    </source>
</reference>
<dbReference type="VEuPathDB" id="FungiDB:PGTG_10446"/>
<dbReference type="GeneID" id="10545650"/>
<dbReference type="Proteomes" id="UP000008783">
    <property type="component" value="Unassembled WGS sequence"/>
</dbReference>
<evidence type="ECO:0000313" key="1">
    <source>
        <dbReference type="EMBL" id="EFP84068.2"/>
    </source>
</evidence>
<protein>
    <submittedName>
        <fullName evidence="1">Uncharacterized protein</fullName>
    </submittedName>
</protein>
<dbReference type="RefSeq" id="XP_003328487.2">
    <property type="nucleotide sequence ID" value="XM_003328439.2"/>
</dbReference>
<dbReference type="InParanoid" id="E3KIE3"/>
<keyword evidence="2" id="KW-1185">Reference proteome</keyword>
<name>E3KIE3_PUCGT</name>
<dbReference type="HOGENOM" id="CLU_2980154_0_0_1"/>
<dbReference type="EMBL" id="DS178289">
    <property type="protein sequence ID" value="EFP84068.2"/>
    <property type="molecule type" value="Genomic_DNA"/>
</dbReference>
<dbReference type="AlphaFoldDB" id="E3KIE3"/>
<dbReference type="KEGG" id="pgr:PGTG_10446"/>
<accession>E3KIE3</accession>
<proteinExistence type="predicted"/>
<organism evidence="1 2">
    <name type="scientific">Puccinia graminis f. sp. tritici (strain CRL 75-36-700-3 / race SCCL)</name>
    <name type="common">Black stem rust fungus</name>
    <dbReference type="NCBI Taxonomy" id="418459"/>
    <lineage>
        <taxon>Eukaryota</taxon>
        <taxon>Fungi</taxon>
        <taxon>Dikarya</taxon>
        <taxon>Basidiomycota</taxon>
        <taxon>Pucciniomycotina</taxon>
        <taxon>Pucciniomycetes</taxon>
        <taxon>Pucciniales</taxon>
        <taxon>Pucciniaceae</taxon>
        <taxon>Puccinia</taxon>
    </lineage>
</organism>
<evidence type="ECO:0000313" key="2">
    <source>
        <dbReference type="Proteomes" id="UP000008783"/>
    </source>
</evidence>
<sequence>MQRTQFINKNLCINNKDYKNQHTNNNFTNMDQSLLNIKSSTLRNLKKIIIVFLLHQLL</sequence>
<reference evidence="2" key="2">
    <citation type="journal article" date="2011" name="Proc. Natl. Acad. Sci. U.S.A.">
        <title>Obligate biotrophy features unraveled by the genomic analysis of rust fungi.</title>
        <authorList>
            <person name="Duplessis S."/>
            <person name="Cuomo C.A."/>
            <person name="Lin Y.-C."/>
            <person name="Aerts A."/>
            <person name="Tisserant E."/>
            <person name="Veneault-Fourrey C."/>
            <person name="Joly D.L."/>
            <person name="Hacquard S."/>
            <person name="Amselem J."/>
            <person name="Cantarel B.L."/>
            <person name="Chiu R."/>
            <person name="Coutinho P.M."/>
            <person name="Feau N."/>
            <person name="Field M."/>
            <person name="Frey P."/>
            <person name="Gelhaye E."/>
            <person name="Goldberg J."/>
            <person name="Grabherr M.G."/>
            <person name="Kodira C.D."/>
            <person name="Kohler A."/>
            <person name="Kuees U."/>
            <person name="Lindquist E.A."/>
            <person name="Lucas S.M."/>
            <person name="Mago R."/>
            <person name="Mauceli E."/>
            <person name="Morin E."/>
            <person name="Murat C."/>
            <person name="Pangilinan J.L."/>
            <person name="Park R."/>
            <person name="Pearson M."/>
            <person name="Quesneville H."/>
            <person name="Rouhier N."/>
            <person name="Sakthikumar S."/>
            <person name="Salamov A.A."/>
            <person name="Schmutz J."/>
            <person name="Selles B."/>
            <person name="Shapiro H."/>
            <person name="Tanguay P."/>
            <person name="Tuskan G.A."/>
            <person name="Henrissat B."/>
            <person name="Van de Peer Y."/>
            <person name="Rouze P."/>
            <person name="Ellis J.G."/>
            <person name="Dodds P.N."/>
            <person name="Schein J.E."/>
            <person name="Zhong S."/>
            <person name="Hamelin R.C."/>
            <person name="Grigoriev I.V."/>
            <person name="Szabo L.J."/>
            <person name="Martin F."/>
        </authorList>
    </citation>
    <scope>NUCLEOTIDE SEQUENCE [LARGE SCALE GENOMIC DNA]</scope>
    <source>
        <strain evidence="2">CRL 75-36-700-3 / race SCCL</strain>
    </source>
</reference>
<gene>
    <name evidence="1" type="ORF">PGTG_10446</name>
</gene>